<dbReference type="Pfam" id="PF01416">
    <property type="entry name" value="PseudoU_synth_1"/>
    <property type="match status" value="2"/>
</dbReference>
<dbReference type="InterPro" id="IPR020103">
    <property type="entry name" value="PsdUridine_synth_cat_dom_sf"/>
</dbReference>
<dbReference type="GO" id="GO:0031119">
    <property type="term" value="P:tRNA pseudouridine synthesis"/>
    <property type="evidence" value="ECO:0007669"/>
    <property type="project" value="UniProtKB-UniRule"/>
</dbReference>
<dbReference type="InterPro" id="IPR020094">
    <property type="entry name" value="TruA/RsuA/RluB/E/F_N"/>
</dbReference>
<feature type="domain" description="Pseudouridine synthase I TruA alpha/beta" evidence="8">
    <location>
        <begin position="145"/>
        <end position="258"/>
    </location>
</feature>
<dbReference type="Proteomes" id="UP000004221">
    <property type="component" value="Unassembled WGS sequence"/>
</dbReference>
<sequence>MSIRPFRIDLGYDGTDFAGSQRQPGQRTVQAVVEQALEQLSGQPIRIALAGRTDRGVHAVGQVASGWINWERSADDLARALQAVTPEDVAIYGARAVDAAFHARFSACYREYRYRITTGSRPPLLLRRVTWHVRRPLDLERMAAATRSLIGHRDFAAVAGKGAGVPGSPVNTVRTVSVAGWRGIPNPVERSGRILELQIGGDAFLPHMVRNIVGDLVAIGLGQFPPEWMDELLQNGDRRQGVAPAPPQGLVLWQVRYPDEEDNPDGTINIHRDHHVGVEDDEDVLTKGI</sequence>
<dbReference type="InterPro" id="IPR020095">
    <property type="entry name" value="PsdUridine_synth_TruA_C"/>
</dbReference>
<evidence type="ECO:0000313" key="10">
    <source>
        <dbReference type="Proteomes" id="UP000004221"/>
    </source>
</evidence>
<comment type="function">
    <text evidence="4">Formation of pseudouridine at positions 38, 39 and 40 in the anticodon stem and loop of transfer RNAs.</text>
</comment>
<comment type="similarity">
    <text evidence="1 4 7">Belongs to the tRNA pseudouridine synthase TruA family.</text>
</comment>
<gene>
    <name evidence="4" type="primary">truA</name>
    <name evidence="9" type="ORF">NITHO_3740003</name>
</gene>
<evidence type="ECO:0000256" key="1">
    <source>
        <dbReference type="ARBA" id="ARBA00009375"/>
    </source>
</evidence>
<keyword evidence="3 4" id="KW-0413">Isomerase</keyword>
<accession>I4EJ07</accession>
<dbReference type="AlphaFoldDB" id="I4EJ07"/>
<name>I4EJ07_9BACT</name>
<protein>
    <recommendedName>
        <fullName evidence="4">tRNA pseudouridine synthase A</fullName>
        <ecNumber evidence="4">5.4.99.12</ecNumber>
    </recommendedName>
    <alternativeName>
        <fullName evidence="4">tRNA pseudouridine(38-40) synthase</fullName>
    </alternativeName>
    <alternativeName>
        <fullName evidence="4">tRNA pseudouridylate synthase I</fullName>
    </alternativeName>
    <alternativeName>
        <fullName evidence="4">tRNA-uridine isomerase I</fullName>
    </alternativeName>
</protein>
<dbReference type="InterPro" id="IPR020097">
    <property type="entry name" value="PsdUridine_synth_TruA_a/b_dom"/>
</dbReference>
<evidence type="ECO:0000256" key="4">
    <source>
        <dbReference type="HAMAP-Rule" id="MF_00171"/>
    </source>
</evidence>
<dbReference type="CDD" id="cd02570">
    <property type="entry name" value="PseudoU_synth_EcTruA"/>
    <property type="match status" value="1"/>
</dbReference>
<evidence type="ECO:0000256" key="3">
    <source>
        <dbReference type="ARBA" id="ARBA00023235"/>
    </source>
</evidence>
<dbReference type="RefSeq" id="WP_008479002.1">
    <property type="nucleotide sequence ID" value="NZ_CAGS01000306.1"/>
</dbReference>
<comment type="caution">
    <text evidence="9">The sequence shown here is derived from an EMBL/GenBank/DDBJ whole genome shotgun (WGS) entry which is preliminary data.</text>
</comment>
<dbReference type="GO" id="GO:0160147">
    <property type="term" value="F:tRNA pseudouridine(38-40) synthase activity"/>
    <property type="evidence" value="ECO:0007669"/>
    <property type="project" value="UniProtKB-EC"/>
</dbReference>
<evidence type="ECO:0000256" key="2">
    <source>
        <dbReference type="ARBA" id="ARBA00022694"/>
    </source>
</evidence>
<dbReference type="EC" id="5.4.99.12" evidence="4"/>
<dbReference type="NCBIfam" id="TIGR00071">
    <property type="entry name" value="hisT_truA"/>
    <property type="match status" value="1"/>
</dbReference>
<evidence type="ECO:0000256" key="5">
    <source>
        <dbReference type="PIRSR" id="PIRSR001430-1"/>
    </source>
</evidence>
<evidence type="ECO:0000256" key="7">
    <source>
        <dbReference type="RuleBase" id="RU003792"/>
    </source>
</evidence>
<comment type="catalytic activity">
    <reaction evidence="4 7">
        <text>uridine(38/39/40) in tRNA = pseudouridine(38/39/40) in tRNA</text>
        <dbReference type="Rhea" id="RHEA:22376"/>
        <dbReference type="Rhea" id="RHEA-COMP:10085"/>
        <dbReference type="Rhea" id="RHEA-COMP:10087"/>
        <dbReference type="ChEBI" id="CHEBI:65314"/>
        <dbReference type="ChEBI" id="CHEBI:65315"/>
        <dbReference type="EC" id="5.4.99.12"/>
    </reaction>
</comment>
<dbReference type="PANTHER" id="PTHR11142">
    <property type="entry name" value="PSEUDOURIDYLATE SYNTHASE"/>
    <property type="match status" value="1"/>
</dbReference>
<dbReference type="FunFam" id="3.30.70.580:FF:000001">
    <property type="entry name" value="tRNA pseudouridine synthase A"/>
    <property type="match status" value="1"/>
</dbReference>
<dbReference type="HAMAP" id="MF_00171">
    <property type="entry name" value="TruA"/>
    <property type="match status" value="1"/>
</dbReference>
<keyword evidence="10" id="KW-1185">Reference proteome</keyword>
<dbReference type="PANTHER" id="PTHR11142:SF0">
    <property type="entry name" value="TRNA PSEUDOURIDINE SYNTHASE-LIKE 1"/>
    <property type="match status" value="1"/>
</dbReference>
<dbReference type="Gene3D" id="3.30.70.580">
    <property type="entry name" value="Pseudouridine synthase I, catalytic domain, N-terminal subdomain"/>
    <property type="match status" value="1"/>
</dbReference>
<comment type="caution">
    <text evidence="4">Lacks conserved residue(s) required for the propagation of feature annotation.</text>
</comment>
<dbReference type="SUPFAM" id="SSF55120">
    <property type="entry name" value="Pseudouridine synthase"/>
    <property type="match status" value="1"/>
</dbReference>
<feature type="domain" description="Pseudouridine synthase I TruA alpha/beta" evidence="8">
    <location>
        <begin position="12"/>
        <end position="105"/>
    </location>
</feature>
<evidence type="ECO:0000259" key="8">
    <source>
        <dbReference type="Pfam" id="PF01416"/>
    </source>
</evidence>
<proteinExistence type="inferred from homology"/>
<dbReference type="InterPro" id="IPR001406">
    <property type="entry name" value="PsdUridine_synth_TruA"/>
</dbReference>
<evidence type="ECO:0000313" key="9">
    <source>
        <dbReference type="EMBL" id="CCF84669.1"/>
    </source>
</evidence>
<reference evidence="9 10" key="1">
    <citation type="journal article" date="2012" name="ISME J.">
        <title>Nitrification expanded: discovery, physiology and genomics of a nitrite-oxidizing bacterium from the phylum Chloroflexi.</title>
        <authorList>
            <person name="Sorokin D.Y."/>
            <person name="Lucker S."/>
            <person name="Vejmelkova D."/>
            <person name="Kostrikina N.A."/>
            <person name="Kleerebezem R."/>
            <person name="Rijpstra W.I."/>
            <person name="Damste J.S."/>
            <person name="Le Paslier D."/>
            <person name="Muyzer G."/>
            <person name="Wagner M."/>
            <person name="van Loosdrecht M.C."/>
            <person name="Daims H."/>
        </authorList>
    </citation>
    <scope>NUCLEOTIDE SEQUENCE [LARGE SCALE GENOMIC DNA]</scope>
    <source>
        <strain evidence="10">none</strain>
    </source>
</reference>
<evidence type="ECO:0000256" key="6">
    <source>
        <dbReference type="PIRSR" id="PIRSR001430-2"/>
    </source>
</evidence>
<dbReference type="Gene3D" id="3.30.70.660">
    <property type="entry name" value="Pseudouridine synthase I, catalytic domain, C-terminal subdomain"/>
    <property type="match status" value="1"/>
</dbReference>
<dbReference type="GO" id="GO:0003723">
    <property type="term" value="F:RNA binding"/>
    <property type="evidence" value="ECO:0007669"/>
    <property type="project" value="InterPro"/>
</dbReference>
<dbReference type="EMBL" id="CAGS01000306">
    <property type="protein sequence ID" value="CCF84669.1"/>
    <property type="molecule type" value="Genomic_DNA"/>
</dbReference>
<organism evidence="9 10">
    <name type="scientific">Nitrolancea hollandica Lb</name>
    <dbReference type="NCBI Taxonomy" id="1129897"/>
    <lineage>
        <taxon>Bacteria</taxon>
        <taxon>Pseudomonadati</taxon>
        <taxon>Thermomicrobiota</taxon>
        <taxon>Thermomicrobia</taxon>
        <taxon>Sphaerobacterales</taxon>
        <taxon>Sphaerobacterineae</taxon>
        <taxon>Sphaerobacteraceae</taxon>
        <taxon>Nitrolancea</taxon>
    </lineage>
</organism>
<comment type="subunit">
    <text evidence="4">Homodimer.</text>
</comment>
<dbReference type="PIRSF" id="PIRSF001430">
    <property type="entry name" value="tRNA_psdUrid_synth"/>
    <property type="match status" value="1"/>
</dbReference>
<feature type="binding site" evidence="4 6">
    <location>
        <position position="112"/>
    </location>
    <ligand>
        <name>substrate</name>
    </ligand>
</feature>
<feature type="active site" description="Nucleophile" evidence="4 5">
    <location>
        <position position="54"/>
    </location>
</feature>
<keyword evidence="2 4" id="KW-0819">tRNA processing</keyword>
<dbReference type="OrthoDB" id="9811823at2"/>